<dbReference type="PRINTS" id="PR00301">
    <property type="entry name" value="HEATSHOCK70"/>
</dbReference>
<proteinExistence type="inferred from homology"/>
<evidence type="ECO:0000313" key="5">
    <source>
        <dbReference type="EMBL" id="OQV20607.1"/>
    </source>
</evidence>
<dbReference type="GO" id="GO:0005524">
    <property type="term" value="F:ATP binding"/>
    <property type="evidence" value="ECO:0007669"/>
    <property type="project" value="UniProtKB-KW"/>
</dbReference>
<accession>A0A1W0WZG7</accession>
<evidence type="ECO:0000256" key="4">
    <source>
        <dbReference type="SAM" id="MobiDB-lite"/>
    </source>
</evidence>
<dbReference type="Pfam" id="PF00012">
    <property type="entry name" value="HSP70"/>
    <property type="match status" value="2"/>
</dbReference>
<sequence>MSAVGIDFGTANIAMAVWQDGAFRILEDTHGEARSSTFLAFKANTGGGEVEKIFAAEAIPQSTVDFGNTFFDIKQFIGRPAPRKRDVLFPTSHYRFNFSGNPGEPIGFKYSTLSARGSSIPSIYLSTLEVCKIWMHRSRELWELSHMGTNEASGADVAHPTCVVTYPYWWNETQRSVLKNSAKQTGIFPKVFLLNDPTAVLFGAFLFSLPSTIPYNVVVVDVGAKSLAATVFQTNGRTGSMEERSFHVLDCGTTRLDYLLIRHCLDQFEAQHERRFQYTAAAIHRLHLACKEAKERLLTQRSNNISVDDFTDEKDLLVVMNQKTFETFTVPYANKVVSLINHALNQAFPRGPPEDYEILLVGQASRMAAVQQGVKREFGDHVNASVLLSADRAAVHGAAAVAMILEVAPVLGRLKLSQHYRPLCEILRTHGSAEKARNDLLAYGKAQLRPSVPPKPLSLPEKSNRQSVGLGKQRTAPGIPVSNKSVHSSRMESSKSSQDMELEERPVSASSHAPSFDQRILPSHLGQNRSDTRA</sequence>
<gene>
    <name evidence="5" type="ORF">BV898_05426</name>
</gene>
<dbReference type="GO" id="GO:0005829">
    <property type="term" value="C:cytosol"/>
    <property type="evidence" value="ECO:0007669"/>
    <property type="project" value="TreeGrafter"/>
</dbReference>
<feature type="region of interest" description="Disordered" evidence="4">
    <location>
        <begin position="446"/>
        <end position="534"/>
    </location>
</feature>
<comment type="similarity">
    <text evidence="1">Belongs to the heat shock protein 70 family.</text>
</comment>
<keyword evidence="2" id="KW-0547">Nucleotide-binding</keyword>
<reference evidence="6" key="1">
    <citation type="submission" date="2017-01" db="EMBL/GenBank/DDBJ databases">
        <title>Comparative genomics of anhydrobiosis in the tardigrade Hypsibius dujardini.</title>
        <authorList>
            <person name="Yoshida Y."/>
            <person name="Koutsovoulos G."/>
            <person name="Laetsch D."/>
            <person name="Stevens L."/>
            <person name="Kumar S."/>
            <person name="Horikawa D."/>
            <person name="Ishino K."/>
            <person name="Komine S."/>
            <person name="Tomita M."/>
            <person name="Blaxter M."/>
            <person name="Arakawa K."/>
        </authorList>
    </citation>
    <scope>NUCLEOTIDE SEQUENCE [LARGE SCALE GENOMIC DNA]</scope>
    <source>
        <strain evidence="6">Z151</strain>
    </source>
</reference>
<feature type="compositionally biased region" description="Polar residues" evidence="4">
    <location>
        <begin position="525"/>
        <end position="534"/>
    </location>
</feature>
<dbReference type="OrthoDB" id="2963168at2759"/>
<dbReference type="GO" id="GO:0140662">
    <property type="term" value="F:ATP-dependent protein folding chaperone"/>
    <property type="evidence" value="ECO:0007669"/>
    <property type="project" value="InterPro"/>
</dbReference>
<protein>
    <submittedName>
        <fullName evidence="5">Luminal-binding protein 2</fullName>
    </submittedName>
</protein>
<dbReference type="Gene3D" id="3.30.420.40">
    <property type="match status" value="2"/>
</dbReference>
<name>A0A1W0WZG7_HYPEX</name>
<dbReference type="PANTHER" id="PTHR45639">
    <property type="entry name" value="HSC70CB, ISOFORM G-RELATED"/>
    <property type="match status" value="1"/>
</dbReference>
<organism evidence="5 6">
    <name type="scientific">Hypsibius exemplaris</name>
    <name type="common">Freshwater tardigrade</name>
    <dbReference type="NCBI Taxonomy" id="2072580"/>
    <lineage>
        <taxon>Eukaryota</taxon>
        <taxon>Metazoa</taxon>
        <taxon>Ecdysozoa</taxon>
        <taxon>Tardigrada</taxon>
        <taxon>Eutardigrada</taxon>
        <taxon>Parachela</taxon>
        <taxon>Hypsibioidea</taxon>
        <taxon>Hypsibiidae</taxon>
        <taxon>Hypsibius</taxon>
    </lineage>
</organism>
<dbReference type="PANTHER" id="PTHR45639:SF32">
    <property type="entry name" value="HEAT SHOCK PROTEIN PDR13"/>
    <property type="match status" value="1"/>
</dbReference>
<dbReference type="Proteomes" id="UP000192578">
    <property type="component" value="Unassembled WGS sequence"/>
</dbReference>
<evidence type="ECO:0000313" key="6">
    <source>
        <dbReference type="Proteomes" id="UP000192578"/>
    </source>
</evidence>
<dbReference type="SUPFAM" id="SSF53067">
    <property type="entry name" value="Actin-like ATPase domain"/>
    <property type="match status" value="2"/>
</dbReference>
<evidence type="ECO:0000256" key="3">
    <source>
        <dbReference type="ARBA" id="ARBA00022840"/>
    </source>
</evidence>
<evidence type="ECO:0000256" key="1">
    <source>
        <dbReference type="ARBA" id="ARBA00007381"/>
    </source>
</evidence>
<comment type="caution">
    <text evidence="5">The sequence shown here is derived from an EMBL/GenBank/DDBJ whole genome shotgun (WGS) entry which is preliminary data.</text>
</comment>
<dbReference type="AlphaFoldDB" id="A0A1W0WZG7"/>
<dbReference type="Gene3D" id="3.30.30.30">
    <property type="match status" value="1"/>
</dbReference>
<dbReference type="InterPro" id="IPR043129">
    <property type="entry name" value="ATPase_NBD"/>
</dbReference>
<evidence type="ECO:0000256" key="2">
    <source>
        <dbReference type="ARBA" id="ARBA00022741"/>
    </source>
</evidence>
<keyword evidence="6" id="KW-1185">Reference proteome</keyword>
<dbReference type="InterPro" id="IPR013126">
    <property type="entry name" value="Hsp_70_fam"/>
</dbReference>
<keyword evidence="3" id="KW-0067">ATP-binding</keyword>
<dbReference type="Gene3D" id="3.90.640.10">
    <property type="entry name" value="Actin, Chain A, domain 4"/>
    <property type="match status" value="1"/>
</dbReference>
<dbReference type="GO" id="GO:0005634">
    <property type="term" value="C:nucleus"/>
    <property type="evidence" value="ECO:0007669"/>
    <property type="project" value="TreeGrafter"/>
</dbReference>
<dbReference type="EMBL" id="MTYJ01000029">
    <property type="protein sequence ID" value="OQV20607.1"/>
    <property type="molecule type" value="Genomic_DNA"/>
</dbReference>